<dbReference type="EMBL" id="SDEE01000753">
    <property type="protein sequence ID" value="RXW14166.1"/>
    <property type="molecule type" value="Genomic_DNA"/>
</dbReference>
<dbReference type="AlphaFoldDB" id="A0A4Q2D6J8"/>
<name>A0A4Q2D6J8_9AGAR</name>
<organism evidence="1 2">
    <name type="scientific">Candolleomyces aberdarensis</name>
    <dbReference type="NCBI Taxonomy" id="2316362"/>
    <lineage>
        <taxon>Eukaryota</taxon>
        <taxon>Fungi</taxon>
        <taxon>Dikarya</taxon>
        <taxon>Basidiomycota</taxon>
        <taxon>Agaricomycotina</taxon>
        <taxon>Agaricomycetes</taxon>
        <taxon>Agaricomycetidae</taxon>
        <taxon>Agaricales</taxon>
        <taxon>Agaricineae</taxon>
        <taxon>Psathyrellaceae</taxon>
        <taxon>Candolleomyces</taxon>
    </lineage>
</organism>
<reference evidence="1 2" key="1">
    <citation type="submission" date="2019-01" db="EMBL/GenBank/DDBJ databases">
        <title>Draft genome sequence of Psathyrella aberdarensis IHI B618.</title>
        <authorList>
            <person name="Buettner E."/>
            <person name="Kellner H."/>
        </authorList>
    </citation>
    <scope>NUCLEOTIDE SEQUENCE [LARGE SCALE GENOMIC DNA]</scope>
    <source>
        <strain evidence="1 2">IHI B618</strain>
    </source>
</reference>
<keyword evidence="2" id="KW-1185">Reference proteome</keyword>
<proteinExistence type="predicted"/>
<sequence length="175" mass="19171">MERNPRDFEKPIQLINSNAEAACDFLRSRSIAGGYSGNTTTNTNAATQIKEVRYPKYITQEHYNHCRINPSPPRTVKRSIQWPLFLDLHYKAASQVFFDTLPCYKGPSLATNFTLVYPFTILAHFTELESAVGPYGVEEGLVRVGVGMEERGELLKGLGSALEAAEAAAGVAGSG</sequence>
<dbReference type="PANTHER" id="PTHR42699:SF1">
    <property type="entry name" value="CYSTATHIONINE GAMMA-SYNTHASE-RELATED"/>
    <property type="match status" value="1"/>
</dbReference>
<dbReference type="Gene3D" id="3.90.1150.10">
    <property type="entry name" value="Aspartate Aminotransferase, domain 1"/>
    <property type="match status" value="1"/>
</dbReference>
<accession>A0A4Q2D6J8</accession>
<comment type="caution">
    <text evidence="1">The sequence shown here is derived from an EMBL/GenBank/DDBJ whole genome shotgun (WGS) entry which is preliminary data.</text>
</comment>
<dbReference type="InterPro" id="IPR015422">
    <property type="entry name" value="PyrdxlP-dep_Trfase_small"/>
</dbReference>
<dbReference type="InterPro" id="IPR051750">
    <property type="entry name" value="Trans-sulfuration_enzymes"/>
</dbReference>
<dbReference type="PANTHER" id="PTHR42699">
    <property type="match status" value="1"/>
</dbReference>
<dbReference type="SUPFAM" id="SSF53383">
    <property type="entry name" value="PLP-dependent transferases"/>
    <property type="match status" value="1"/>
</dbReference>
<dbReference type="STRING" id="2316362.A0A4Q2D6J8"/>
<dbReference type="Proteomes" id="UP000290288">
    <property type="component" value="Unassembled WGS sequence"/>
</dbReference>
<gene>
    <name evidence="1" type="ORF">EST38_g11690</name>
</gene>
<dbReference type="InterPro" id="IPR015424">
    <property type="entry name" value="PyrdxlP-dep_Trfase"/>
</dbReference>
<protein>
    <submittedName>
        <fullName evidence="1">Uncharacterized protein</fullName>
    </submittedName>
</protein>
<evidence type="ECO:0000313" key="1">
    <source>
        <dbReference type="EMBL" id="RXW14166.1"/>
    </source>
</evidence>
<evidence type="ECO:0000313" key="2">
    <source>
        <dbReference type="Proteomes" id="UP000290288"/>
    </source>
</evidence>
<dbReference type="OrthoDB" id="10047078at2759"/>
<dbReference type="GO" id="GO:0003962">
    <property type="term" value="F:cystathionine gamma-synthase activity"/>
    <property type="evidence" value="ECO:0007669"/>
    <property type="project" value="TreeGrafter"/>
</dbReference>
<dbReference type="GO" id="GO:0019346">
    <property type="term" value="P:transsulfuration"/>
    <property type="evidence" value="ECO:0007669"/>
    <property type="project" value="TreeGrafter"/>
</dbReference>